<keyword evidence="1" id="KW-1133">Transmembrane helix</keyword>
<evidence type="ECO:0000313" key="3">
    <source>
        <dbReference type="Proteomes" id="UP000646745"/>
    </source>
</evidence>
<keyword evidence="1" id="KW-0812">Transmembrane</keyword>
<feature type="transmembrane region" description="Helical" evidence="1">
    <location>
        <begin position="64"/>
        <end position="84"/>
    </location>
</feature>
<evidence type="ECO:0000256" key="1">
    <source>
        <dbReference type="SAM" id="Phobius"/>
    </source>
</evidence>
<dbReference type="EMBL" id="BMZI01000002">
    <property type="protein sequence ID" value="GHB14729.1"/>
    <property type="molecule type" value="Genomic_DNA"/>
</dbReference>
<accession>A0ABQ3DU16</accession>
<organism evidence="2 3">
    <name type="scientific">Salinicola rhizosphaerae</name>
    <dbReference type="NCBI Taxonomy" id="1443141"/>
    <lineage>
        <taxon>Bacteria</taxon>
        <taxon>Pseudomonadati</taxon>
        <taxon>Pseudomonadota</taxon>
        <taxon>Gammaproteobacteria</taxon>
        <taxon>Oceanospirillales</taxon>
        <taxon>Halomonadaceae</taxon>
        <taxon>Salinicola</taxon>
    </lineage>
</organism>
<keyword evidence="3" id="KW-1185">Reference proteome</keyword>
<feature type="transmembrane region" description="Helical" evidence="1">
    <location>
        <begin position="39"/>
        <end position="58"/>
    </location>
</feature>
<reference evidence="3" key="1">
    <citation type="journal article" date="2019" name="Int. J. Syst. Evol. Microbiol.">
        <title>The Global Catalogue of Microorganisms (GCM) 10K type strain sequencing project: providing services to taxonomists for standard genome sequencing and annotation.</title>
        <authorList>
            <consortium name="The Broad Institute Genomics Platform"/>
            <consortium name="The Broad Institute Genome Sequencing Center for Infectious Disease"/>
            <person name="Wu L."/>
            <person name="Ma J."/>
        </authorList>
    </citation>
    <scope>NUCLEOTIDE SEQUENCE [LARGE SCALE GENOMIC DNA]</scope>
    <source>
        <strain evidence="3">KCTC 32998</strain>
    </source>
</reference>
<feature type="transmembrane region" description="Helical" evidence="1">
    <location>
        <begin position="105"/>
        <end position="123"/>
    </location>
</feature>
<feature type="transmembrane region" description="Helical" evidence="1">
    <location>
        <begin position="135"/>
        <end position="155"/>
    </location>
</feature>
<dbReference type="Proteomes" id="UP000646745">
    <property type="component" value="Unassembled WGS sequence"/>
</dbReference>
<evidence type="ECO:0008006" key="4">
    <source>
        <dbReference type="Google" id="ProtNLM"/>
    </source>
</evidence>
<comment type="caution">
    <text evidence="2">The sequence shown here is derived from an EMBL/GenBank/DDBJ whole genome shotgun (WGS) entry which is preliminary data.</text>
</comment>
<gene>
    <name evidence="2" type="ORF">GCM10009038_11470</name>
</gene>
<keyword evidence="1" id="KW-0472">Membrane</keyword>
<evidence type="ECO:0000313" key="2">
    <source>
        <dbReference type="EMBL" id="GHB14729.1"/>
    </source>
</evidence>
<protein>
    <recommendedName>
        <fullName evidence="4">DUF2178 domain-containing protein</fullName>
    </recommendedName>
</protein>
<dbReference type="RefSeq" id="WP_229808942.1">
    <property type="nucleotide sequence ID" value="NZ_BMZI01000002.1"/>
</dbReference>
<name>A0ABQ3DU16_9GAMM</name>
<proteinExistence type="predicted"/>
<sequence length="168" mass="18128">MAVVGRACAGTPARRKAKALQGTSSHGVALSMENRKIKWLIYTVLVGLIPILSRMFVWSVTESGVVSLITASDFIAFGLILHVSNINEIEHLAGDEKSWKTVQNGTSIAFIAFYSVLLSLIMISEGVPSFIDIEAIKNCAVGLAVISFLISYSVYHRISKIAANEATV</sequence>